<dbReference type="PANTHER" id="PTHR11937">
    <property type="entry name" value="ACTIN"/>
    <property type="match status" value="1"/>
</dbReference>
<feature type="coiled-coil region" evidence="5">
    <location>
        <begin position="305"/>
        <end position="336"/>
    </location>
</feature>
<evidence type="ECO:0000256" key="5">
    <source>
        <dbReference type="SAM" id="Coils"/>
    </source>
</evidence>
<evidence type="ECO:0000256" key="2">
    <source>
        <dbReference type="ARBA" id="ARBA00006752"/>
    </source>
</evidence>
<keyword evidence="5" id="KW-0175">Coiled coil</keyword>
<feature type="coiled-coil region" evidence="5">
    <location>
        <begin position="440"/>
        <end position="467"/>
    </location>
</feature>
<evidence type="ECO:0000256" key="6">
    <source>
        <dbReference type="SAM" id="MobiDB-lite"/>
    </source>
</evidence>
<dbReference type="FunFam" id="3.30.420.40:FF:000139">
    <property type="entry name" value="Chromatin remodeling complex subunit (Arp5)"/>
    <property type="match status" value="1"/>
</dbReference>
<comment type="similarity">
    <text evidence="2 4">Belongs to the actin family.</text>
</comment>
<reference evidence="7 8" key="1">
    <citation type="submission" date="2019-09" db="EMBL/GenBank/DDBJ databases">
        <title>The hologenome of the rock-dwelling lichen Lasallia pustulata.</title>
        <authorList>
            <person name="Greshake Tzovaras B."/>
            <person name="Segers F."/>
            <person name="Bicker A."/>
            <person name="Dal Grande F."/>
            <person name="Otte J."/>
            <person name="Hankeln T."/>
            <person name="Schmitt I."/>
            <person name="Ebersberger I."/>
        </authorList>
    </citation>
    <scope>NUCLEOTIDE SEQUENCE [LARGE SCALE GENOMIC DNA]</scope>
    <source>
        <strain evidence="7">A1-1</strain>
    </source>
</reference>
<dbReference type="SUPFAM" id="SSF53067">
    <property type="entry name" value="Actin-like ATPase domain"/>
    <property type="match status" value="2"/>
</dbReference>
<organism evidence="7 8">
    <name type="scientific">Lasallia pustulata</name>
    <dbReference type="NCBI Taxonomy" id="136370"/>
    <lineage>
        <taxon>Eukaryota</taxon>
        <taxon>Fungi</taxon>
        <taxon>Dikarya</taxon>
        <taxon>Ascomycota</taxon>
        <taxon>Pezizomycotina</taxon>
        <taxon>Lecanoromycetes</taxon>
        <taxon>OSLEUM clade</taxon>
        <taxon>Umbilicariomycetidae</taxon>
        <taxon>Umbilicariales</taxon>
        <taxon>Umbilicariaceae</taxon>
        <taxon>Lasallia</taxon>
    </lineage>
</organism>
<dbReference type="FunFam" id="3.30.420.40:FF:000058">
    <property type="entry name" value="Putative actin-related protein 5"/>
    <property type="match status" value="1"/>
</dbReference>
<dbReference type="Gene3D" id="3.90.640.10">
    <property type="entry name" value="Actin, Chain A, domain 4"/>
    <property type="match status" value="1"/>
</dbReference>
<accession>A0A5M8PT75</accession>
<dbReference type="AlphaFoldDB" id="A0A5M8PT75"/>
<evidence type="ECO:0000313" key="8">
    <source>
        <dbReference type="Proteomes" id="UP000324767"/>
    </source>
</evidence>
<evidence type="ECO:0000256" key="1">
    <source>
        <dbReference type="ARBA" id="ARBA00004123"/>
    </source>
</evidence>
<proteinExistence type="inferred from homology"/>
<dbReference type="OrthoDB" id="7340501at2759"/>
<gene>
    <name evidence="7" type="ORF">FRX48_03616</name>
</gene>
<dbReference type="SMART" id="SM00268">
    <property type="entry name" value="ACTIN"/>
    <property type="match status" value="1"/>
</dbReference>
<dbReference type="InterPro" id="IPR043129">
    <property type="entry name" value="ATPase_NBD"/>
</dbReference>
<feature type="region of interest" description="Disordered" evidence="6">
    <location>
        <begin position="1"/>
        <end position="31"/>
    </location>
</feature>
<feature type="region of interest" description="Disordered" evidence="6">
    <location>
        <begin position="515"/>
        <end position="539"/>
    </location>
</feature>
<dbReference type="Proteomes" id="UP000324767">
    <property type="component" value="Unassembled WGS sequence"/>
</dbReference>
<keyword evidence="3" id="KW-0539">Nucleus</keyword>
<dbReference type="InterPro" id="IPR004000">
    <property type="entry name" value="Actin"/>
</dbReference>
<comment type="caution">
    <text evidence="7">The sequence shown here is derived from an EMBL/GenBank/DDBJ whole genome shotgun (WGS) entry which is preliminary data.</text>
</comment>
<dbReference type="GO" id="GO:0031011">
    <property type="term" value="C:Ino80 complex"/>
    <property type="evidence" value="ECO:0007669"/>
    <property type="project" value="UniProtKB-ARBA"/>
</dbReference>
<comment type="subcellular location">
    <subcellularLocation>
        <location evidence="1">Nucleus</location>
    </subcellularLocation>
</comment>
<evidence type="ECO:0000313" key="7">
    <source>
        <dbReference type="EMBL" id="KAA6412624.1"/>
    </source>
</evidence>
<name>A0A5M8PT75_9LECA</name>
<dbReference type="FunFam" id="3.30.420.40:FF:000048">
    <property type="entry name" value="ARP5 actin-related protein 5 homolog"/>
    <property type="match status" value="1"/>
</dbReference>
<sequence>MTIDSVRTLDEVTSSKSSSGGNTPKPPPRVWNAVEPPFKGYQPPPVQGYQHSSAATAIVIDNGGSLLRAGWSFDQAPRLSFPANVARYRDRKLNRTCTYVGYDAYADATTRGQIRNAFEPGTSIVGNWDVMENLLDYTFTKLGIDGADGGVGRPILMTEPVANLAYSRKTMTELLFECYSAPSVAYGIDSLFSYRYNKGSTGLIISSTHTSTHLIPVVKSKPLMSNASRLNWGGFHGADYLLKLLKLKYPTFPGKLTEIQAEEMVREHCYVSQMYDSEMMSYLDWSGLEERDHVVQYPYTEHTVIEKTEEELARIAERKKESGRRLQEQAAKMRLEKLVRKEQELEYYKDLLQRIGAQTKKEAKRMLDEDEFKDEAQLDKVIKELEKSIRKARNKDIGGPDDDEEEAEVTFPLLDIPDEELDEAGLKQKRHQRLMKSNVEARARGKIEKAQQKARLMEEERLDEHRREMDLQGWLDERRAARTALLQKIKDRERLKVDLGNRKSLASQMRMKTLASLASDAPGRKRRRGGDDDNFGANDDDWGVYRTVATGDQSEDEEDEDLGAGLKGVEAQLLKYDPSFTEINMVDAKSDWTKSLIHAFLRGPWPFDVESQKEIHQVHLNVERIRIPEVVFQPAIAGLDQAGIVEIAADIINQRLATAHDRDDILRDVFLTGGNTLFRGFQERLTKEMRTVLPIDSTLAVRKANDPLLDAWKGAAQWSRESTFAACSVSREEYLEKGPDYIKEHNVGNVPTLSHI</sequence>
<dbReference type="Pfam" id="PF00022">
    <property type="entry name" value="Actin"/>
    <property type="match status" value="2"/>
</dbReference>
<dbReference type="CDD" id="cd10211">
    <property type="entry name" value="ASKHA_NBD_Arp5"/>
    <property type="match status" value="1"/>
</dbReference>
<evidence type="ECO:0000256" key="3">
    <source>
        <dbReference type="ARBA" id="ARBA00023242"/>
    </source>
</evidence>
<protein>
    <submittedName>
        <fullName evidence="7">Chromatin remodeling complex subunit (Arp5)</fullName>
    </submittedName>
</protein>
<feature type="compositionally biased region" description="Polar residues" evidence="6">
    <location>
        <begin position="11"/>
        <end position="22"/>
    </location>
</feature>
<dbReference type="EMBL" id="VXIT01000005">
    <property type="protein sequence ID" value="KAA6412624.1"/>
    <property type="molecule type" value="Genomic_DNA"/>
</dbReference>
<dbReference type="Gene3D" id="3.30.420.40">
    <property type="match status" value="3"/>
</dbReference>
<evidence type="ECO:0000256" key="4">
    <source>
        <dbReference type="RuleBase" id="RU000487"/>
    </source>
</evidence>